<dbReference type="Gene3D" id="2.60.40.1910">
    <property type="match status" value="1"/>
</dbReference>
<keyword evidence="15" id="KW-0735">Signal-anchor</keyword>
<evidence type="ECO:0000256" key="19">
    <source>
        <dbReference type="ARBA" id="ARBA00023157"/>
    </source>
</evidence>
<dbReference type="InterPro" id="IPR024571">
    <property type="entry name" value="ERAP1-like_C_dom"/>
</dbReference>
<evidence type="ECO:0000256" key="24">
    <source>
        <dbReference type="PIRSR" id="PIRSR634016-3"/>
    </source>
</evidence>
<dbReference type="GO" id="GO:0098552">
    <property type="term" value="C:side of membrane"/>
    <property type="evidence" value="ECO:0007669"/>
    <property type="project" value="UniProtKB-KW"/>
</dbReference>
<dbReference type="GO" id="GO:0070006">
    <property type="term" value="F:metalloaminopeptidase activity"/>
    <property type="evidence" value="ECO:0007669"/>
    <property type="project" value="TreeGrafter"/>
</dbReference>
<evidence type="ECO:0000259" key="29">
    <source>
        <dbReference type="Pfam" id="PF17900"/>
    </source>
</evidence>
<evidence type="ECO:0000256" key="5">
    <source>
        <dbReference type="ARBA" id="ARBA00011748"/>
    </source>
</evidence>
<evidence type="ECO:0000259" key="27">
    <source>
        <dbReference type="Pfam" id="PF01433"/>
    </source>
</evidence>
<comment type="similarity">
    <text evidence="4 26">Belongs to the peptidase M1 family.</text>
</comment>
<evidence type="ECO:0000256" key="7">
    <source>
        <dbReference type="ARBA" id="ARBA00022475"/>
    </source>
</evidence>
<feature type="binding site" evidence="24">
    <location>
        <position position="419"/>
    </location>
    <ligand>
        <name>Zn(2+)</name>
        <dbReference type="ChEBI" id="CHEBI:29105"/>
        <note>catalytic</note>
    </ligand>
</feature>
<protein>
    <recommendedName>
        <fullName evidence="26">Aminopeptidase</fullName>
        <ecNumber evidence="26">3.4.11.-</ecNumber>
    </recommendedName>
</protein>
<keyword evidence="16 26" id="KW-1133">Transmembrane helix</keyword>
<gene>
    <name evidence="30" type="ORF">X777_10309</name>
</gene>
<evidence type="ECO:0000256" key="11">
    <source>
        <dbReference type="ARBA" id="ARBA00022723"/>
    </source>
</evidence>
<feature type="binding site" evidence="24">
    <location>
        <position position="396"/>
    </location>
    <ligand>
        <name>Zn(2+)</name>
        <dbReference type="ChEBI" id="CHEBI:29105"/>
        <note>catalytic</note>
    </ligand>
</feature>
<feature type="site" description="Transition state stabilizer" evidence="25">
    <location>
        <position position="482"/>
    </location>
</feature>
<feature type="binding site" evidence="24">
    <location>
        <position position="400"/>
    </location>
    <ligand>
        <name>Zn(2+)</name>
        <dbReference type="ChEBI" id="CHEBI:29105"/>
        <note>catalytic</note>
    </ligand>
</feature>
<evidence type="ECO:0000256" key="8">
    <source>
        <dbReference type="ARBA" id="ARBA00022622"/>
    </source>
</evidence>
<dbReference type="CDD" id="cd09601">
    <property type="entry name" value="M1_APN-Q_like"/>
    <property type="match status" value="1"/>
</dbReference>
<keyword evidence="14" id="KW-0106">Calcium</keyword>
<evidence type="ECO:0000256" key="3">
    <source>
        <dbReference type="ARBA" id="ARBA00004609"/>
    </source>
</evidence>
<dbReference type="InterPro" id="IPR034016">
    <property type="entry name" value="M1_APN-typ"/>
</dbReference>
<dbReference type="PANTHER" id="PTHR11533">
    <property type="entry name" value="PROTEASE M1 ZINC METALLOPROTEASE"/>
    <property type="match status" value="1"/>
</dbReference>
<dbReference type="GO" id="GO:0004230">
    <property type="term" value="F:glutamyl aminopeptidase activity"/>
    <property type="evidence" value="ECO:0007669"/>
    <property type="project" value="UniProtKB-EC"/>
</dbReference>
<comment type="cofactor">
    <cofactor evidence="24 26">
        <name>Zn(2+)</name>
        <dbReference type="ChEBI" id="CHEBI:29105"/>
    </cofactor>
    <text evidence="24 26">Binds 1 zinc ion per subunit.</text>
</comment>
<evidence type="ECO:0000256" key="14">
    <source>
        <dbReference type="ARBA" id="ARBA00022837"/>
    </source>
</evidence>
<evidence type="ECO:0000256" key="15">
    <source>
        <dbReference type="ARBA" id="ARBA00022968"/>
    </source>
</evidence>
<dbReference type="GO" id="GO:0005737">
    <property type="term" value="C:cytoplasm"/>
    <property type="evidence" value="ECO:0007669"/>
    <property type="project" value="TreeGrafter"/>
</dbReference>
<dbReference type="EC" id="3.4.11.-" evidence="26"/>
<evidence type="ECO:0000256" key="21">
    <source>
        <dbReference type="ARBA" id="ARBA00023288"/>
    </source>
</evidence>
<evidence type="ECO:0000256" key="12">
    <source>
        <dbReference type="ARBA" id="ARBA00022801"/>
    </source>
</evidence>
<dbReference type="GO" id="GO:0008270">
    <property type="term" value="F:zinc ion binding"/>
    <property type="evidence" value="ECO:0007669"/>
    <property type="project" value="UniProtKB-UniRule"/>
</dbReference>
<dbReference type="SUPFAM" id="SSF55486">
    <property type="entry name" value="Metalloproteases ('zincins'), catalytic domain"/>
    <property type="match status" value="1"/>
</dbReference>
<dbReference type="InterPro" id="IPR042097">
    <property type="entry name" value="Aminopeptidase_N-like_N_sf"/>
</dbReference>
<comment type="catalytic activity">
    <reaction evidence="1">
        <text>Release of N-terminal glutamate (and to a lesser extent aspartate) from a peptide.</text>
        <dbReference type="EC" id="3.4.11.7"/>
    </reaction>
</comment>
<dbReference type="SUPFAM" id="SSF63737">
    <property type="entry name" value="Leukotriene A4 hydrolase N-terminal domain"/>
    <property type="match status" value="1"/>
</dbReference>
<reference evidence="30 31" key="1">
    <citation type="journal article" date="2014" name="Curr. Biol.">
        <title>The genome of the clonal raider ant Cerapachys biroi.</title>
        <authorList>
            <person name="Oxley P.R."/>
            <person name="Ji L."/>
            <person name="Fetter-Pruneda I."/>
            <person name="McKenzie S.K."/>
            <person name="Li C."/>
            <person name="Hu H."/>
            <person name="Zhang G."/>
            <person name="Kronauer D.J."/>
        </authorList>
    </citation>
    <scope>NUCLEOTIDE SEQUENCE [LARGE SCALE GENOMIC DNA]</scope>
</reference>
<evidence type="ECO:0000256" key="16">
    <source>
        <dbReference type="ARBA" id="ARBA00022989"/>
    </source>
</evidence>
<dbReference type="GO" id="GO:0043171">
    <property type="term" value="P:peptide catabolic process"/>
    <property type="evidence" value="ECO:0007669"/>
    <property type="project" value="TreeGrafter"/>
</dbReference>
<keyword evidence="7" id="KW-1003">Cell membrane</keyword>
<dbReference type="Gene3D" id="2.60.40.1730">
    <property type="entry name" value="tricorn interacting facor f3 domain"/>
    <property type="match status" value="1"/>
</dbReference>
<feature type="domain" description="Aminopeptidase N-like N-terminal" evidence="29">
    <location>
        <begin position="94"/>
        <end position="284"/>
    </location>
</feature>
<evidence type="ECO:0000256" key="20">
    <source>
        <dbReference type="ARBA" id="ARBA00023180"/>
    </source>
</evidence>
<dbReference type="InterPro" id="IPR027268">
    <property type="entry name" value="Peptidase_M4/M1_CTD_sf"/>
</dbReference>
<keyword evidence="13 24" id="KW-0862">Zinc</keyword>
<feature type="binding site" evidence="23">
    <location>
        <position position="217"/>
    </location>
    <ligand>
        <name>substrate</name>
    </ligand>
</feature>
<comment type="subunit">
    <text evidence="5">Homodimer; disulfide-linked.</text>
</comment>
<evidence type="ECO:0000256" key="17">
    <source>
        <dbReference type="ARBA" id="ARBA00023049"/>
    </source>
</evidence>
<evidence type="ECO:0000259" key="28">
    <source>
        <dbReference type="Pfam" id="PF11838"/>
    </source>
</evidence>
<keyword evidence="8" id="KW-0336">GPI-anchor</keyword>
<evidence type="ECO:0000256" key="22">
    <source>
        <dbReference type="PIRSR" id="PIRSR634016-1"/>
    </source>
</evidence>
<evidence type="ECO:0000313" key="31">
    <source>
        <dbReference type="Proteomes" id="UP000053097"/>
    </source>
</evidence>
<evidence type="ECO:0000256" key="4">
    <source>
        <dbReference type="ARBA" id="ARBA00010136"/>
    </source>
</evidence>
<keyword evidence="10 26" id="KW-0812">Transmembrane</keyword>
<dbReference type="Gene3D" id="1.25.50.20">
    <property type="match status" value="1"/>
</dbReference>
<keyword evidence="18 26" id="KW-0472">Membrane</keyword>
<comment type="subcellular location">
    <subcellularLocation>
        <location evidence="3">Cell membrane</location>
        <topology evidence="3">Lipid-anchor</topology>
        <topology evidence="3">GPI-anchor</topology>
    </subcellularLocation>
    <subcellularLocation>
        <location evidence="2">Cell membrane</location>
        <topology evidence="2">Single-pass type II membrane protein</topology>
    </subcellularLocation>
</comment>
<dbReference type="InterPro" id="IPR050344">
    <property type="entry name" value="Peptidase_M1_aminopeptidases"/>
</dbReference>
<keyword evidence="31" id="KW-1185">Reference proteome</keyword>
<evidence type="ECO:0000256" key="13">
    <source>
        <dbReference type="ARBA" id="ARBA00022833"/>
    </source>
</evidence>
<dbReference type="EMBL" id="KK107419">
    <property type="protein sequence ID" value="EZA51021.1"/>
    <property type="molecule type" value="Genomic_DNA"/>
</dbReference>
<feature type="domain" description="ERAP1-like C-terminal" evidence="28">
    <location>
        <begin position="623"/>
        <end position="954"/>
    </location>
</feature>
<dbReference type="MEROPS" id="M01.A12"/>
<dbReference type="AlphaFoldDB" id="A0A026W5Y2"/>
<evidence type="ECO:0000256" key="1">
    <source>
        <dbReference type="ARBA" id="ARBA00001703"/>
    </source>
</evidence>
<dbReference type="OMA" id="WNVWSQF"/>
<dbReference type="PANTHER" id="PTHR11533:SF276">
    <property type="entry name" value="GLUTAMYL AMINOPEPTIDASE"/>
    <property type="match status" value="1"/>
</dbReference>
<dbReference type="Gene3D" id="1.10.390.10">
    <property type="entry name" value="Neutral Protease Domain 2"/>
    <property type="match status" value="1"/>
</dbReference>
<name>A0A026W5Y2_OOCBI</name>
<dbReference type="FunFam" id="1.25.50.20:FF:000001">
    <property type="entry name" value="Aminopeptidase"/>
    <property type="match status" value="1"/>
</dbReference>
<dbReference type="InterPro" id="IPR045357">
    <property type="entry name" value="Aminopeptidase_N-like_N"/>
</dbReference>
<dbReference type="Pfam" id="PF11838">
    <property type="entry name" value="ERAP1_C"/>
    <property type="match status" value="1"/>
</dbReference>
<evidence type="ECO:0000256" key="26">
    <source>
        <dbReference type="RuleBase" id="RU364040"/>
    </source>
</evidence>
<feature type="binding site" evidence="23">
    <location>
        <begin position="360"/>
        <end position="364"/>
    </location>
    <ligand>
        <name>substrate</name>
    </ligand>
</feature>
<feature type="domain" description="Peptidase M1 membrane alanine aminopeptidase" evidence="27">
    <location>
        <begin position="324"/>
        <end position="543"/>
    </location>
</feature>
<accession>A0A026W5Y2</accession>
<dbReference type="FunFam" id="2.60.40.1910:FF:000003">
    <property type="entry name" value="Aminopeptidase"/>
    <property type="match status" value="1"/>
</dbReference>
<dbReference type="OrthoDB" id="510539at2759"/>
<dbReference type="Pfam" id="PF17900">
    <property type="entry name" value="Peptidase_M1_N"/>
    <property type="match status" value="1"/>
</dbReference>
<dbReference type="GO" id="GO:0042277">
    <property type="term" value="F:peptide binding"/>
    <property type="evidence" value="ECO:0007669"/>
    <property type="project" value="TreeGrafter"/>
</dbReference>
<evidence type="ECO:0000256" key="23">
    <source>
        <dbReference type="PIRSR" id="PIRSR634016-2"/>
    </source>
</evidence>
<evidence type="ECO:0000256" key="25">
    <source>
        <dbReference type="PIRSR" id="PIRSR634016-4"/>
    </source>
</evidence>
<feature type="transmembrane region" description="Helical" evidence="26">
    <location>
        <begin position="30"/>
        <end position="55"/>
    </location>
</feature>
<evidence type="ECO:0000256" key="18">
    <source>
        <dbReference type="ARBA" id="ARBA00023136"/>
    </source>
</evidence>
<evidence type="ECO:0000313" key="30">
    <source>
        <dbReference type="EMBL" id="EZA51021.1"/>
    </source>
</evidence>
<keyword evidence="21" id="KW-0449">Lipoprotein</keyword>
<feature type="active site" description="Proton acceptor" evidence="22">
    <location>
        <position position="397"/>
    </location>
</feature>
<dbReference type="FunFam" id="1.10.390.10:FF:000006">
    <property type="entry name" value="Puromycin-sensitive aminopeptidase"/>
    <property type="match status" value="1"/>
</dbReference>
<organism evidence="30 31">
    <name type="scientific">Ooceraea biroi</name>
    <name type="common">Clonal raider ant</name>
    <name type="synonym">Cerapachys biroi</name>
    <dbReference type="NCBI Taxonomy" id="2015173"/>
    <lineage>
        <taxon>Eukaryota</taxon>
        <taxon>Metazoa</taxon>
        <taxon>Ecdysozoa</taxon>
        <taxon>Arthropoda</taxon>
        <taxon>Hexapoda</taxon>
        <taxon>Insecta</taxon>
        <taxon>Pterygota</taxon>
        <taxon>Neoptera</taxon>
        <taxon>Endopterygota</taxon>
        <taxon>Hymenoptera</taxon>
        <taxon>Apocrita</taxon>
        <taxon>Aculeata</taxon>
        <taxon>Formicoidea</taxon>
        <taxon>Formicidae</taxon>
        <taxon>Dorylinae</taxon>
        <taxon>Ooceraea</taxon>
    </lineage>
</organism>
<keyword evidence="20" id="KW-0325">Glycoprotein</keyword>
<sequence length="979" mass="111586">MVNRVQKRPKGGATSVISEARCRGNVTSGVICFTCGVCFILSLTCTCLVTLVVLLDQTAEAASYDSDRLEAYTAMMKNLTDPGESFRLPKEVRPMHYDLFLYPDLDKGKFSGNVTILLDVLDKRRTLALHQKNLNITSVSLKSYDLAENVEINISSTSESTKNEMFVVSTENEFNPGLYNLYLEFNGSLENKIVGFYSSRYQQADNKTRLIATSKFEPTYARQAFPCFDEPSFKAKFTIQLVHPNGNCYNALSNMNVKHTVVDQPARGLTTVHFAESVPMSTYLACFIVSDFVAVTKMARGLNDREFPVSVYTTRLQPDEKKYFALDVGVKAIEYYINLYRIDYPLPKLDMAAIPDFVSGAMENWGMITYRETALLYNNCTNSIIDKYNVAITVCHELAHMWFGNLVTMSWWNDLWLNEGFATFMSYKSANEILPNQKFMEKFLADVVYSALIADAQLSSHPIVHDVKNPDEITSAFDEISYKKGASIIRMMENFIGPDVFYGAISTYLNRYAYANAETADLFSVLQDSVGDKLNVTAIMDTWLRQEGYPVINVTRSGNKFVLNQKRFLANVDAEFDPSKSDYGYKWTVPITYITNKQKQPAVMWFDKNASEVLIDAEQDTEWIKLNVEQVGYYRVNYGMDGWKMFQDLLRSQHMNFSVADRVNLLDDVFNLAEAGELDYSVALNISLYLSEEYQAIPWIVASSKLKTIDTLLSAKSNSISSLFQAFARKLVKPIYDASSTVNDTLVVIEDDNASSTVVDDRLRRTVLEFACAMNYTDCLQRAGWLLKKWLNDPRDTWPDPNIRSVIYYYGMRHVSNEADWHLMFDLFKRETDPSEKIELMRGLAGIRSTAILKEFITKATNTEYVRSQDFLSCLILISGNPDGTLLVWDWVRDNWEFLVDRYTLNDRYLGSLIPAITRSFATQTKLDEMKAFFEKYPEAGAGAYSRAKALETVSKNVKWLARNAEKLENWLVAHVEDY</sequence>
<dbReference type="GO" id="GO:0006508">
    <property type="term" value="P:proteolysis"/>
    <property type="evidence" value="ECO:0007669"/>
    <property type="project" value="UniProtKB-KW"/>
</dbReference>
<evidence type="ECO:0000256" key="2">
    <source>
        <dbReference type="ARBA" id="ARBA00004401"/>
    </source>
</evidence>
<dbReference type="InterPro" id="IPR001930">
    <property type="entry name" value="Peptidase_M1"/>
</dbReference>
<dbReference type="Proteomes" id="UP000053097">
    <property type="component" value="Unassembled WGS sequence"/>
</dbReference>
<evidence type="ECO:0000256" key="6">
    <source>
        <dbReference type="ARBA" id="ARBA00022438"/>
    </source>
</evidence>
<dbReference type="InterPro" id="IPR014782">
    <property type="entry name" value="Peptidase_M1_dom"/>
</dbReference>
<dbReference type="Pfam" id="PF01433">
    <property type="entry name" value="Peptidase_M1"/>
    <property type="match status" value="1"/>
</dbReference>
<keyword evidence="9 26" id="KW-0645">Protease</keyword>
<evidence type="ECO:0000256" key="10">
    <source>
        <dbReference type="ARBA" id="ARBA00022692"/>
    </source>
</evidence>
<feature type="binding site" evidence="23">
    <location>
        <position position="908"/>
    </location>
    <ligand>
        <name>substrate</name>
    </ligand>
</feature>
<keyword evidence="17 26" id="KW-0482">Metalloprotease</keyword>
<dbReference type="GO" id="GO:0005886">
    <property type="term" value="C:plasma membrane"/>
    <property type="evidence" value="ECO:0007669"/>
    <property type="project" value="UniProtKB-SubCell"/>
</dbReference>
<keyword evidence="19" id="KW-1015">Disulfide bond</keyword>
<keyword evidence="11 24" id="KW-0479">Metal-binding</keyword>
<dbReference type="GO" id="GO:0005615">
    <property type="term" value="C:extracellular space"/>
    <property type="evidence" value="ECO:0007669"/>
    <property type="project" value="TreeGrafter"/>
</dbReference>
<evidence type="ECO:0000256" key="9">
    <source>
        <dbReference type="ARBA" id="ARBA00022670"/>
    </source>
</evidence>
<keyword evidence="12 26" id="KW-0378">Hydrolase</keyword>
<keyword evidence="6 26" id="KW-0031">Aminopeptidase</keyword>
<dbReference type="PRINTS" id="PR00756">
    <property type="entry name" value="ALADIPTASE"/>
</dbReference>
<dbReference type="FunFam" id="2.60.40.1730:FF:000012">
    <property type="entry name" value="Aminopeptidase N"/>
    <property type="match status" value="1"/>
</dbReference>
<proteinExistence type="inferred from homology"/>